<evidence type="ECO:0008006" key="3">
    <source>
        <dbReference type="Google" id="ProtNLM"/>
    </source>
</evidence>
<dbReference type="PANTHER" id="PTHR38074">
    <property type="entry name" value="ALTERED INHERITANCE OF MITOCHONDRIA PROTEIN 24, MITOCHONDRIAL"/>
    <property type="match status" value="1"/>
</dbReference>
<dbReference type="Pfam" id="PF01987">
    <property type="entry name" value="AIM24"/>
    <property type="match status" value="1"/>
</dbReference>
<dbReference type="Gene3D" id="3.60.160.10">
    <property type="entry name" value="Mitochondrial biogenesis AIM24"/>
    <property type="match status" value="1"/>
</dbReference>
<dbReference type="RefSeq" id="WP_203670820.1">
    <property type="nucleotide sequence ID" value="NZ_BONP01000002.1"/>
</dbReference>
<evidence type="ECO:0000313" key="1">
    <source>
        <dbReference type="EMBL" id="GIG38761.1"/>
    </source>
</evidence>
<keyword evidence="2" id="KW-1185">Reference proteome</keyword>
<dbReference type="InterPro" id="IPR036983">
    <property type="entry name" value="AIM24_sf"/>
</dbReference>
<dbReference type="InterPro" id="IPR002838">
    <property type="entry name" value="AIM24"/>
</dbReference>
<dbReference type="SUPFAM" id="SSF51219">
    <property type="entry name" value="TRAP-like"/>
    <property type="match status" value="1"/>
</dbReference>
<protein>
    <recommendedName>
        <fullName evidence="3">AIM24 family protein</fullName>
    </recommendedName>
</protein>
<name>A0ABQ4DHD3_9CELL</name>
<gene>
    <name evidence="1" type="ORF">Cph01nite_05230</name>
</gene>
<dbReference type="Proteomes" id="UP000614741">
    <property type="component" value="Unassembled WGS sequence"/>
</dbReference>
<accession>A0ABQ4DHD3</accession>
<sequence>MRSDIFDQTNLEVETGQRFVLQNPKMLKVTLGEPVLAAKGSMVAYQGAVQFHHKGSDTLAKFVKRAISSDDQALMTVAGQGDVFFARFAENVFILQLEGDAISVGGSSLLAFDATLQWDLHRTRGAGMMTAGLFNTLIQGHGSVALTSAGKPVILDCSQQPTFVDPNAAVCWSANLVPDVVSSMNMSSLLRGGTGEAFQYKFHGPGFVVVQPSEGFAGIAPTG</sequence>
<dbReference type="InterPro" id="IPR016031">
    <property type="entry name" value="Trp_RNA-bd_attenuator-like_dom"/>
</dbReference>
<dbReference type="EMBL" id="BONP01000002">
    <property type="protein sequence ID" value="GIG38761.1"/>
    <property type="molecule type" value="Genomic_DNA"/>
</dbReference>
<dbReference type="PANTHER" id="PTHR38074:SF1">
    <property type="entry name" value="ALTERED INHERITANCE OF MITOCHONDRIA PROTEIN 24, MITOCHONDRIAL"/>
    <property type="match status" value="1"/>
</dbReference>
<organism evidence="1 2">
    <name type="scientific">Cellulomonas phragmiteti</name>
    <dbReference type="NCBI Taxonomy" id="478780"/>
    <lineage>
        <taxon>Bacteria</taxon>
        <taxon>Bacillati</taxon>
        <taxon>Actinomycetota</taxon>
        <taxon>Actinomycetes</taxon>
        <taxon>Micrococcales</taxon>
        <taxon>Cellulomonadaceae</taxon>
        <taxon>Cellulomonas</taxon>
    </lineage>
</organism>
<reference evidence="1 2" key="1">
    <citation type="submission" date="2021-01" db="EMBL/GenBank/DDBJ databases">
        <title>Whole genome shotgun sequence of Cellulomonas phragmiteti NBRC 110785.</title>
        <authorList>
            <person name="Komaki H."/>
            <person name="Tamura T."/>
        </authorList>
    </citation>
    <scope>NUCLEOTIDE SEQUENCE [LARGE SCALE GENOMIC DNA]</scope>
    <source>
        <strain evidence="1 2">NBRC 110785</strain>
    </source>
</reference>
<comment type="caution">
    <text evidence="1">The sequence shown here is derived from an EMBL/GenBank/DDBJ whole genome shotgun (WGS) entry which is preliminary data.</text>
</comment>
<proteinExistence type="predicted"/>
<evidence type="ECO:0000313" key="2">
    <source>
        <dbReference type="Proteomes" id="UP000614741"/>
    </source>
</evidence>